<feature type="transmembrane region" description="Helical" evidence="1">
    <location>
        <begin position="6"/>
        <end position="27"/>
    </location>
</feature>
<reference evidence="2 3" key="1">
    <citation type="journal article" date="2007" name="Nature">
        <title>Evolution of genes and genomes on the Drosophila phylogeny.</title>
        <authorList>
            <consortium name="Drosophila 12 Genomes Consortium"/>
            <person name="Clark A.G."/>
            <person name="Eisen M.B."/>
            <person name="Smith D.R."/>
            <person name="Bergman C.M."/>
            <person name="Oliver B."/>
            <person name="Markow T.A."/>
            <person name="Kaufman T.C."/>
            <person name="Kellis M."/>
            <person name="Gelbart W."/>
            <person name="Iyer V.N."/>
            <person name="Pollard D.A."/>
            <person name="Sackton T.B."/>
            <person name="Larracuente A.M."/>
            <person name="Singh N.D."/>
            <person name="Abad J.P."/>
            <person name="Abt D.N."/>
            <person name="Adryan B."/>
            <person name="Aguade M."/>
            <person name="Akashi H."/>
            <person name="Anderson W.W."/>
            <person name="Aquadro C.F."/>
            <person name="Ardell D.H."/>
            <person name="Arguello R."/>
            <person name="Artieri C.G."/>
            <person name="Barbash D.A."/>
            <person name="Barker D."/>
            <person name="Barsanti P."/>
            <person name="Batterham P."/>
            <person name="Batzoglou S."/>
            <person name="Begun D."/>
            <person name="Bhutkar A."/>
            <person name="Blanco E."/>
            <person name="Bosak S.A."/>
            <person name="Bradley R.K."/>
            <person name="Brand A.D."/>
            <person name="Brent M.R."/>
            <person name="Brooks A.N."/>
            <person name="Brown R.H."/>
            <person name="Butlin R.K."/>
            <person name="Caggese C."/>
            <person name="Calvi B.R."/>
            <person name="Bernardo de Carvalho A."/>
            <person name="Caspi A."/>
            <person name="Castrezana S."/>
            <person name="Celniker S.E."/>
            <person name="Chang J.L."/>
            <person name="Chapple C."/>
            <person name="Chatterji S."/>
            <person name="Chinwalla A."/>
            <person name="Civetta A."/>
            <person name="Clifton S.W."/>
            <person name="Comeron J.M."/>
            <person name="Costello J.C."/>
            <person name="Coyne J.A."/>
            <person name="Daub J."/>
            <person name="David R.G."/>
            <person name="Delcher A.L."/>
            <person name="Delehaunty K."/>
            <person name="Do C.B."/>
            <person name="Ebling H."/>
            <person name="Edwards K."/>
            <person name="Eickbush T."/>
            <person name="Evans J.D."/>
            <person name="Filipski A."/>
            <person name="Findeiss S."/>
            <person name="Freyhult E."/>
            <person name="Fulton L."/>
            <person name="Fulton R."/>
            <person name="Garcia A.C."/>
            <person name="Gardiner A."/>
            <person name="Garfield D.A."/>
            <person name="Garvin B.E."/>
            <person name="Gibson G."/>
            <person name="Gilbert D."/>
            <person name="Gnerre S."/>
            <person name="Godfrey J."/>
            <person name="Good R."/>
            <person name="Gotea V."/>
            <person name="Gravely B."/>
            <person name="Greenberg A.J."/>
            <person name="Griffiths-Jones S."/>
            <person name="Gross S."/>
            <person name="Guigo R."/>
            <person name="Gustafson E.A."/>
            <person name="Haerty W."/>
            <person name="Hahn M.W."/>
            <person name="Halligan D.L."/>
            <person name="Halpern A.L."/>
            <person name="Halter G.M."/>
            <person name="Han M.V."/>
            <person name="Heger A."/>
            <person name="Hillier L."/>
            <person name="Hinrichs A.S."/>
            <person name="Holmes I."/>
            <person name="Hoskins R.A."/>
            <person name="Hubisz M.J."/>
            <person name="Hultmark D."/>
            <person name="Huntley M.A."/>
            <person name="Jaffe D.B."/>
            <person name="Jagadeeshan S."/>
            <person name="Jeck W.R."/>
            <person name="Johnson J."/>
            <person name="Jones C.D."/>
            <person name="Jordan W.C."/>
            <person name="Karpen G.H."/>
            <person name="Kataoka E."/>
            <person name="Keightley P.D."/>
            <person name="Kheradpour P."/>
            <person name="Kirkness E.F."/>
            <person name="Koerich L.B."/>
            <person name="Kristiansen K."/>
            <person name="Kudrna D."/>
            <person name="Kulathinal R.J."/>
            <person name="Kumar S."/>
            <person name="Kwok R."/>
            <person name="Lander E."/>
            <person name="Langley C.H."/>
            <person name="Lapoint R."/>
            <person name="Lazzaro B.P."/>
            <person name="Lee S.J."/>
            <person name="Levesque L."/>
            <person name="Li R."/>
            <person name="Lin C.F."/>
            <person name="Lin M.F."/>
            <person name="Lindblad-Toh K."/>
            <person name="Llopart A."/>
            <person name="Long M."/>
            <person name="Low L."/>
            <person name="Lozovsky E."/>
            <person name="Lu J."/>
            <person name="Luo M."/>
            <person name="Machado C.A."/>
            <person name="Makalowski W."/>
            <person name="Marzo M."/>
            <person name="Matsuda M."/>
            <person name="Matzkin L."/>
            <person name="McAllister B."/>
            <person name="McBride C.S."/>
            <person name="McKernan B."/>
            <person name="McKernan K."/>
            <person name="Mendez-Lago M."/>
            <person name="Minx P."/>
            <person name="Mollenhauer M.U."/>
            <person name="Montooth K."/>
            <person name="Mount S.M."/>
            <person name="Mu X."/>
            <person name="Myers E."/>
            <person name="Negre B."/>
            <person name="Newfeld S."/>
            <person name="Nielsen R."/>
            <person name="Noor M.A."/>
            <person name="O'Grady P."/>
            <person name="Pachter L."/>
            <person name="Papaceit M."/>
            <person name="Parisi M.J."/>
            <person name="Parisi M."/>
            <person name="Parts L."/>
            <person name="Pedersen J.S."/>
            <person name="Pesole G."/>
            <person name="Phillippy A.M."/>
            <person name="Ponting C.P."/>
            <person name="Pop M."/>
            <person name="Porcelli D."/>
            <person name="Powell J.R."/>
            <person name="Prohaska S."/>
            <person name="Pruitt K."/>
            <person name="Puig M."/>
            <person name="Quesneville H."/>
            <person name="Ram K.R."/>
            <person name="Rand D."/>
            <person name="Rasmussen M.D."/>
            <person name="Reed L.K."/>
            <person name="Reenan R."/>
            <person name="Reily A."/>
            <person name="Remington K.A."/>
            <person name="Rieger T.T."/>
            <person name="Ritchie M.G."/>
            <person name="Robin C."/>
            <person name="Rogers Y.H."/>
            <person name="Rohde C."/>
            <person name="Rozas J."/>
            <person name="Rubenfield M.J."/>
            <person name="Ruiz A."/>
            <person name="Russo S."/>
            <person name="Salzberg S.L."/>
            <person name="Sanchez-Gracia A."/>
            <person name="Saranga D.J."/>
            <person name="Sato H."/>
            <person name="Schaeffer S.W."/>
            <person name="Schatz M.C."/>
            <person name="Schlenke T."/>
            <person name="Schwartz R."/>
            <person name="Segarra C."/>
            <person name="Singh R.S."/>
            <person name="Sirot L."/>
            <person name="Sirota M."/>
            <person name="Sisneros N.B."/>
            <person name="Smith C.D."/>
            <person name="Smith T.F."/>
            <person name="Spieth J."/>
            <person name="Stage D.E."/>
            <person name="Stark A."/>
            <person name="Stephan W."/>
            <person name="Strausberg R.L."/>
            <person name="Strempel S."/>
            <person name="Sturgill D."/>
            <person name="Sutton G."/>
            <person name="Sutton G.G."/>
            <person name="Tao W."/>
            <person name="Teichmann S."/>
            <person name="Tobari Y.N."/>
            <person name="Tomimura Y."/>
            <person name="Tsolas J.M."/>
            <person name="Valente V.L."/>
            <person name="Venter E."/>
            <person name="Venter J.C."/>
            <person name="Vicario S."/>
            <person name="Vieira F.G."/>
            <person name="Vilella A.J."/>
            <person name="Villasante A."/>
            <person name="Walenz B."/>
            <person name="Wang J."/>
            <person name="Wasserman M."/>
            <person name="Watts T."/>
            <person name="Wilson D."/>
            <person name="Wilson R.K."/>
            <person name="Wing R.A."/>
            <person name="Wolfner M.F."/>
            <person name="Wong A."/>
            <person name="Wong G.K."/>
            <person name="Wu C.I."/>
            <person name="Wu G."/>
            <person name="Yamamoto D."/>
            <person name="Yang H.P."/>
            <person name="Yang S.P."/>
            <person name="Yorke J.A."/>
            <person name="Yoshida K."/>
            <person name="Zdobnov E."/>
            <person name="Zhang P."/>
            <person name="Zhang Y."/>
            <person name="Zimin A.V."/>
            <person name="Baldwin J."/>
            <person name="Abdouelleil A."/>
            <person name="Abdulkadir J."/>
            <person name="Abebe A."/>
            <person name="Abera B."/>
            <person name="Abreu J."/>
            <person name="Acer S.C."/>
            <person name="Aftuck L."/>
            <person name="Alexander A."/>
            <person name="An P."/>
            <person name="Anderson E."/>
            <person name="Anderson S."/>
            <person name="Arachi H."/>
            <person name="Azer M."/>
            <person name="Bachantsang P."/>
            <person name="Barry A."/>
            <person name="Bayul T."/>
            <person name="Berlin A."/>
            <person name="Bessette D."/>
            <person name="Bloom T."/>
            <person name="Blye J."/>
            <person name="Boguslavskiy L."/>
            <person name="Bonnet C."/>
            <person name="Boukhgalter B."/>
            <person name="Bourzgui I."/>
            <person name="Brown A."/>
            <person name="Cahill P."/>
            <person name="Channer S."/>
            <person name="Cheshatsang Y."/>
            <person name="Chuda L."/>
            <person name="Citroen M."/>
            <person name="Collymore A."/>
            <person name="Cooke P."/>
            <person name="Costello M."/>
            <person name="D'Aco K."/>
            <person name="Daza R."/>
            <person name="De Haan G."/>
            <person name="DeGray S."/>
            <person name="DeMaso C."/>
            <person name="Dhargay N."/>
            <person name="Dooley K."/>
            <person name="Dooley E."/>
            <person name="Doricent M."/>
            <person name="Dorje P."/>
            <person name="Dorjee K."/>
            <person name="Dupes A."/>
            <person name="Elong R."/>
            <person name="Falk J."/>
            <person name="Farina A."/>
            <person name="Faro S."/>
            <person name="Ferguson D."/>
            <person name="Fisher S."/>
            <person name="Foley C.D."/>
            <person name="Franke A."/>
            <person name="Friedrich D."/>
            <person name="Gadbois L."/>
            <person name="Gearin G."/>
            <person name="Gearin C.R."/>
            <person name="Giannoukos G."/>
            <person name="Goode T."/>
            <person name="Graham J."/>
            <person name="Grandbois E."/>
            <person name="Grewal S."/>
            <person name="Gyaltsen K."/>
            <person name="Hafez N."/>
            <person name="Hagos B."/>
            <person name="Hall J."/>
            <person name="Henson C."/>
            <person name="Hollinger A."/>
            <person name="Honan T."/>
            <person name="Huard M.D."/>
            <person name="Hughes L."/>
            <person name="Hurhula B."/>
            <person name="Husby M.E."/>
            <person name="Kamat A."/>
            <person name="Kanga B."/>
            <person name="Kashin S."/>
            <person name="Khazanovich D."/>
            <person name="Kisner P."/>
            <person name="Lance K."/>
            <person name="Lara M."/>
            <person name="Lee W."/>
            <person name="Lennon N."/>
            <person name="Letendre F."/>
            <person name="LeVine R."/>
            <person name="Lipovsky A."/>
            <person name="Liu X."/>
            <person name="Liu J."/>
            <person name="Liu S."/>
            <person name="Lokyitsang T."/>
            <person name="Lokyitsang Y."/>
            <person name="Lubonja R."/>
            <person name="Lui A."/>
            <person name="MacDonald P."/>
            <person name="Magnisalis V."/>
            <person name="Maru K."/>
            <person name="Matthews C."/>
            <person name="McCusker W."/>
            <person name="McDonough S."/>
            <person name="Mehta T."/>
            <person name="Meldrim J."/>
            <person name="Meneus L."/>
            <person name="Mihai O."/>
            <person name="Mihalev A."/>
            <person name="Mihova T."/>
            <person name="Mittelman R."/>
            <person name="Mlenga V."/>
            <person name="Montmayeur A."/>
            <person name="Mulrain L."/>
            <person name="Navidi A."/>
            <person name="Naylor J."/>
            <person name="Negash T."/>
            <person name="Nguyen T."/>
            <person name="Nguyen N."/>
            <person name="Nicol R."/>
            <person name="Norbu C."/>
            <person name="Norbu N."/>
            <person name="Novod N."/>
            <person name="O'Neill B."/>
            <person name="Osman S."/>
            <person name="Markiewicz E."/>
            <person name="Oyono O.L."/>
            <person name="Patti C."/>
            <person name="Phunkhang P."/>
            <person name="Pierre F."/>
            <person name="Priest M."/>
            <person name="Raghuraman S."/>
            <person name="Rege F."/>
            <person name="Reyes R."/>
            <person name="Rise C."/>
            <person name="Rogov P."/>
            <person name="Ross K."/>
            <person name="Ryan E."/>
            <person name="Settipalli S."/>
            <person name="Shea T."/>
            <person name="Sherpa N."/>
            <person name="Shi L."/>
            <person name="Shih D."/>
            <person name="Sparrow T."/>
            <person name="Spaulding J."/>
            <person name="Stalker J."/>
            <person name="Stange-Thomann N."/>
            <person name="Stavropoulos S."/>
            <person name="Stone C."/>
            <person name="Strader C."/>
            <person name="Tesfaye S."/>
            <person name="Thomson T."/>
            <person name="Thoulutsang Y."/>
            <person name="Thoulutsang D."/>
            <person name="Topham K."/>
            <person name="Topping I."/>
            <person name="Tsamla T."/>
            <person name="Vassiliev H."/>
            <person name="Vo A."/>
            <person name="Wangchuk T."/>
            <person name="Wangdi T."/>
            <person name="Weiand M."/>
            <person name="Wilkinson J."/>
            <person name="Wilson A."/>
            <person name="Yadav S."/>
            <person name="Young G."/>
            <person name="Yu Q."/>
            <person name="Zembek L."/>
            <person name="Zhong D."/>
            <person name="Zimmer A."/>
            <person name="Zwirko Z."/>
            <person name="Jaffe D.B."/>
            <person name="Alvarez P."/>
            <person name="Brockman W."/>
            <person name="Butler J."/>
            <person name="Chin C."/>
            <person name="Gnerre S."/>
            <person name="Grabherr M."/>
            <person name="Kleber M."/>
            <person name="Mauceli E."/>
            <person name="MacCallum I."/>
        </authorList>
    </citation>
    <scope>NUCLEOTIDE SEQUENCE [LARGE SCALE GENOMIC DNA]</scope>
    <source>
        <strain evidence="3">MSH-3 / Tucson 14011-0111.49</strain>
    </source>
</reference>
<dbReference type="PhylomeDB" id="B4GAB3"/>
<keyword evidence="1" id="KW-0472">Membrane</keyword>
<evidence type="ECO:0000313" key="2">
    <source>
        <dbReference type="EMBL" id="EDW31865.1"/>
    </source>
</evidence>
<accession>B4GAB3</accession>
<name>B4GAB3_DROPE</name>
<feature type="transmembrane region" description="Helical" evidence="1">
    <location>
        <begin position="95"/>
        <end position="113"/>
    </location>
</feature>
<protein>
    <submittedName>
        <fullName evidence="2">GL10735</fullName>
    </submittedName>
</protein>
<sequence length="176" mass="20209">MQGMLVRMAIAGLSLTVSIVILLLFPTWEQPRESWEISVWYYICLLQAIGGVLLVVGSLKANHWLFLPWVVAAIVFIYTLLYKTVNYYCYLQGKLLVVVIPLFYIIAGFWLYFLCDVFQDFLDLHRKSSPQILSHDPNTVIPTYLPAGVQLQLQLQFAATDTATEYGYGYSYGYWV</sequence>
<feature type="transmembrane region" description="Helical" evidence="1">
    <location>
        <begin position="39"/>
        <end position="59"/>
    </location>
</feature>
<dbReference type="Proteomes" id="UP000008744">
    <property type="component" value="Unassembled WGS sequence"/>
</dbReference>
<gene>
    <name evidence="2" type="primary">Dper\GL10735</name>
    <name evidence="2" type="ORF">Dper_GL10735</name>
</gene>
<evidence type="ECO:0000313" key="3">
    <source>
        <dbReference type="Proteomes" id="UP000008744"/>
    </source>
</evidence>
<keyword evidence="3" id="KW-1185">Reference proteome</keyword>
<dbReference type="OrthoDB" id="7858086at2759"/>
<organism evidence="3">
    <name type="scientific">Drosophila persimilis</name>
    <name type="common">Fruit fly</name>
    <dbReference type="NCBI Taxonomy" id="7234"/>
    <lineage>
        <taxon>Eukaryota</taxon>
        <taxon>Metazoa</taxon>
        <taxon>Ecdysozoa</taxon>
        <taxon>Arthropoda</taxon>
        <taxon>Hexapoda</taxon>
        <taxon>Insecta</taxon>
        <taxon>Pterygota</taxon>
        <taxon>Neoptera</taxon>
        <taxon>Endopterygota</taxon>
        <taxon>Diptera</taxon>
        <taxon>Brachycera</taxon>
        <taxon>Muscomorpha</taxon>
        <taxon>Ephydroidea</taxon>
        <taxon>Drosophilidae</taxon>
        <taxon>Drosophila</taxon>
        <taxon>Sophophora</taxon>
    </lineage>
</organism>
<evidence type="ECO:0000256" key="1">
    <source>
        <dbReference type="SAM" id="Phobius"/>
    </source>
</evidence>
<dbReference type="EMBL" id="CH479181">
    <property type="protein sequence ID" value="EDW31865.1"/>
    <property type="molecule type" value="Genomic_DNA"/>
</dbReference>
<keyword evidence="1" id="KW-0812">Transmembrane</keyword>
<proteinExistence type="predicted"/>
<feature type="transmembrane region" description="Helical" evidence="1">
    <location>
        <begin position="65"/>
        <end position="83"/>
    </location>
</feature>
<dbReference type="AlphaFoldDB" id="B4GAB3"/>
<dbReference type="OMA" id="FVYDVFQ"/>
<dbReference type="HOGENOM" id="CLU_130596_0_0_1"/>
<keyword evidence="1" id="KW-1133">Transmembrane helix</keyword>